<dbReference type="SUPFAM" id="SSF51735">
    <property type="entry name" value="NAD(P)-binding Rossmann-fold domains"/>
    <property type="match status" value="1"/>
</dbReference>
<evidence type="ECO:0000256" key="3">
    <source>
        <dbReference type="ARBA" id="ARBA00006054"/>
    </source>
</evidence>
<evidence type="ECO:0000256" key="2">
    <source>
        <dbReference type="ARBA" id="ARBA00004843"/>
    </source>
</evidence>
<dbReference type="PANTHER" id="PTHR43128">
    <property type="entry name" value="L-2-HYDROXYCARBOXYLATE DEHYDROGENASE (NAD(P)(+))"/>
    <property type="match status" value="1"/>
</dbReference>
<evidence type="ECO:0000256" key="1">
    <source>
        <dbReference type="ARBA" id="ARBA00003966"/>
    </source>
</evidence>
<evidence type="ECO:0000256" key="6">
    <source>
        <dbReference type="ARBA" id="ARBA00023027"/>
    </source>
</evidence>
<accession>A0A6L6Q4G1</accession>
<dbReference type="InterPro" id="IPR022383">
    <property type="entry name" value="Lactate/malate_DH_C"/>
</dbReference>
<comment type="similarity">
    <text evidence="3 8">Belongs to the LDH/MDH superfamily. LDH family.</text>
</comment>
<feature type="binding site" evidence="8">
    <location>
        <position position="11"/>
    </location>
    <ligand>
        <name>NAD(+)</name>
        <dbReference type="ChEBI" id="CHEBI:57540"/>
    </ligand>
</feature>
<evidence type="ECO:0000259" key="11">
    <source>
        <dbReference type="Pfam" id="PF00056"/>
    </source>
</evidence>
<dbReference type="InterPro" id="IPR011304">
    <property type="entry name" value="L-lactate_DH"/>
</dbReference>
<dbReference type="InterPro" id="IPR018177">
    <property type="entry name" value="L-lactate_DH_AS"/>
</dbReference>
<feature type="binding site" evidence="8">
    <location>
        <begin position="115"/>
        <end position="117"/>
    </location>
    <ligand>
        <name>NAD(+)</name>
        <dbReference type="ChEBI" id="CHEBI:57540"/>
    </ligand>
</feature>
<keyword evidence="5 8" id="KW-0560">Oxidoreductase</keyword>
<dbReference type="EMBL" id="WNLA01000012">
    <property type="protein sequence ID" value="MTW03972.1"/>
    <property type="molecule type" value="Genomic_DNA"/>
</dbReference>
<feature type="binding site" evidence="10">
    <location>
        <begin position="7"/>
        <end position="12"/>
    </location>
    <ligand>
        <name>NAD(+)</name>
        <dbReference type="ChEBI" id="CHEBI:57540"/>
    </ligand>
</feature>
<evidence type="ECO:0000256" key="4">
    <source>
        <dbReference type="ARBA" id="ARBA00012967"/>
    </source>
</evidence>
<dbReference type="Pfam" id="PF02866">
    <property type="entry name" value="Ldh_1_C"/>
    <property type="match status" value="1"/>
</dbReference>
<dbReference type="GO" id="GO:0005737">
    <property type="term" value="C:cytoplasm"/>
    <property type="evidence" value="ECO:0007669"/>
    <property type="project" value="UniProtKB-SubCell"/>
</dbReference>
<evidence type="ECO:0000256" key="10">
    <source>
        <dbReference type="PIRSR" id="PIRSR000102-3"/>
    </source>
</evidence>
<feature type="binding site" evidence="8">
    <location>
        <position position="140"/>
    </location>
    <ligand>
        <name>NAD(+)</name>
        <dbReference type="ChEBI" id="CHEBI:57540"/>
    </ligand>
</feature>
<feature type="binding site" evidence="8">
    <location>
        <position position="150"/>
    </location>
    <ligand>
        <name>beta-D-fructose 1,6-bisphosphate</name>
        <dbReference type="ChEBI" id="CHEBI:32966"/>
        <note>allosteric activator</note>
    </ligand>
</feature>
<comment type="function">
    <text evidence="8">Catalyzes the conversion of lactate to pyruvate.</text>
</comment>
<dbReference type="PROSITE" id="PS00064">
    <property type="entry name" value="L_LDH"/>
    <property type="match status" value="1"/>
</dbReference>
<keyword evidence="6 8" id="KW-0520">NAD</keyword>
<comment type="activity regulation">
    <text evidence="8">Allosterically activated by fructose 1,6-bisphosphate (FBP).</text>
</comment>
<comment type="pathway">
    <text evidence="2 8">Fermentation; pyruvate fermentation to lactate; (S)-lactate from pyruvate: step 1/1.</text>
</comment>
<organism evidence="13 14">
    <name type="scientific">Pseudoduganella ginsengisoli</name>
    <dbReference type="NCBI Taxonomy" id="1462440"/>
    <lineage>
        <taxon>Bacteria</taxon>
        <taxon>Pseudomonadati</taxon>
        <taxon>Pseudomonadota</taxon>
        <taxon>Betaproteobacteria</taxon>
        <taxon>Burkholderiales</taxon>
        <taxon>Oxalobacteraceae</taxon>
        <taxon>Telluria group</taxon>
        <taxon>Pseudoduganella</taxon>
    </lineage>
</organism>
<feature type="binding site" evidence="8">
    <location>
        <position position="85"/>
    </location>
    <ligand>
        <name>substrate</name>
    </ligand>
</feature>
<feature type="domain" description="Lactate/malate dehydrogenase C-terminal" evidence="12">
    <location>
        <begin position="142"/>
        <end position="304"/>
    </location>
</feature>
<dbReference type="InterPro" id="IPR036291">
    <property type="entry name" value="NAD(P)-bd_dom_sf"/>
</dbReference>
<keyword evidence="8" id="KW-0021">Allosteric enzyme</keyword>
<dbReference type="AlphaFoldDB" id="A0A6L6Q4G1"/>
<feature type="binding site" evidence="10">
    <location>
        <position position="92"/>
    </location>
    <ligand>
        <name>NAD(+)</name>
        <dbReference type="ChEBI" id="CHEBI:57540"/>
    </ligand>
</feature>
<evidence type="ECO:0000313" key="14">
    <source>
        <dbReference type="Proteomes" id="UP000484015"/>
    </source>
</evidence>
<dbReference type="EC" id="1.1.1.27" evidence="4 8"/>
<dbReference type="GO" id="GO:0006089">
    <property type="term" value="P:lactate metabolic process"/>
    <property type="evidence" value="ECO:0007669"/>
    <property type="project" value="TreeGrafter"/>
</dbReference>
<feature type="binding site" evidence="8">
    <location>
        <position position="79"/>
    </location>
    <ligand>
        <name>substrate</name>
    </ligand>
</feature>
<dbReference type="OrthoDB" id="9802969at2"/>
<evidence type="ECO:0000256" key="7">
    <source>
        <dbReference type="ARBA" id="ARBA00049258"/>
    </source>
</evidence>
<dbReference type="InterPro" id="IPR015955">
    <property type="entry name" value="Lactate_DH/Glyco_Ohase_4_C"/>
</dbReference>
<comment type="subcellular location">
    <subcellularLocation>
        <location evidence="8">Cytoplasm</location>
    </subcellularLocation>
</comment>
<evidence type="ECO:0000256" key="5">
    <source>
        <dbReference type="ARBA" id="ARBA00023002"/>
    </source>
</evidence>
<dbReference type="GO" id="GO:0004459">
    <property type="term" value="F:L-lactate dehydrogenase (NAD+) activity"/>
    <property type="evidence" value="ECO:0007669"/>
    <property type="project" value="UniProtKB-UniRule"/>
</dbReference>
<comment type="function">
    <text evidence="1">Catalyzes the reversible oxidation of malate to oxaloacetate.</text>
</comment>
<keyword evidence="8" id="KW-0963">Cytoplasm</keyword>
<feature type="modified residue" description="Phosphotyrosine" evidence="8">
    <location>
        <position position="218"/>
    </location>
</feature>
<feature type="binding site" evidence="8">
    <location>
        <begin position="117"/>
        <end position="120"/>
    </location>
    <ligand>
        <name>substrate</name>
    </ligand>
</feature>
<comment type="caution">
    <text evidence="13">The sequence shown here is derived from an EMBL/GenBank/DDBJ whole genome shotgun (WGS) entry which is preliminary data.</text>
</comment>
<comment type="catalytic activity">
    <reaction evidence="7 8">
        <text>(S)-lactate + NAD(+) = pyruvate + NADH + H(+)</text>
        <dbReference type="Rhea" id="RHEA:23444"/>
        <dbReference type="ChEBI" id="CHEBI:15361"/>
        <dbReference type="ChEBI" id="CHEBI:15378"/>
        <dbReference type="ChEBI" id="CHEBI:16651"/>
        <dbReference type="ChEBI" id="CHEBI:57540"/>
        <dbReference type="ChEBI" id="CHEBI:57945"/>
        <dbReference type="EC" id="1.1.1.27"/>
    </reaction>
</comment>
<dbReference type="NCBIfam" id="TIGR01771">
    <property type="entry name" value="L-LDH-NAD"/>
    <property type="match status" value="1"/>
</dbReference>
<protein>
    <recommendedName>
        <fullName evidence="4 8">L-lactate dehydrogenase</fullName>
        <shortName evidence="8">L-LDH</shortName>
        <ecNumber evidence="4 8">1.1.1.27</ecNumber>
    </recommendedName>
</protein>
<dbReference type="GO" id="GO:0006096">
    <property type="term" value="P:glycolytic process"/>
    <property type="evidence" value="ECO:0007669"/>
    <property type="project" value="UniProtKB-UniRule"/>
</dbReference>
<dbReference type="SUPFAM" id="SSF56327">
    <property type="entry name" value="LDH C-terminal domain-like"/>
    <property type="match status" value="1"/>
</dbReference>
<dbReference type="PIRSF" id="PIRSF000102">
    <property type="entry name" value="Lac_mal_DH"/>
    <property type="match status" value="1"/>
</dbReference>
<dbReference type="Gene3D" id="3.90.110.10">
    <property type="entry name" value="Lactate dehydrogenase/glycoside hydrolase, family 4, C-terminal"/>
    <property type="match status" value="1"/>
</dbReference>
<feature type="binding site" evidence="8">
    <location>
        <begin position="76"/>
        <end position="77"/>
    </location>
    <ligand>
        <name>NAD(+)</name>
        <dbReference type="ChEBI" id="CHEBI:57540"/>
    </ligand>
</feature>
<evidence type="ECO:0000259" key="12">
    <source>
        <dbReference type="Pfam" id="PF02866"/>
    </source>
</evidence>
<feature type="domain" description="Lactate/malate dehydrogenase N-terminal" evidence="11">
    <location>
        <begin position="1"/>
        <end position="139"/>
    </location>
</feature>
<evidence type="ECO:0000313" key="13">
    <source>
        <dbReference type="EMBL" id="MTW03972.1"/>
    </source>
</evidence>
<dbReference type="Pfam" id="PF00056">
    <property type="entry name" value="Ldh_1_N"/>
    <property type="match status" value="1"/>
</dbReference>
<comment type="caution">
    <text evidence="8">Lacks conserved residue(s) required for the propagation of feature annotation.</text>
</comment>
<feature type="binding site" evidence="8">
    <location>
        <position position="165"/>
    </location>
    <ligand>
        <name>beta-D-fructose 1,6-bisphosphate</name>
        <dbReference type="ChEBI" id="CHEBI:32966"/>
        <note>allosteric activator</note>
    </ligand>
</feature>
<dbReference type="HAMAP" id="MF_00488">
    <property type="entry name" value="Lactate_dehydrog"/>
    <property type="match status" value="1"/>
</dbReference>
<keyword evidence="8" id="KW-0597">Phosphoprotein</keyword>
<sequence length="310" mass="32082">MKIGIVGAGAVGSTAAFALINQGIGSEIVLVDHNAALSEAQHLDLLHATPYCHPLRVRCGGFGDLQDCALVILAAGVSQAPGETRLQLLARNAAVFRSIVPPIVQAAPGAILLVATNPLDIMTHVAMRLSGLPPGRVIGTGTLLDSARFRALLAERLGVAALSVHAQVLGEHGDSEVLVWSGAQVAGLPLQRFAALQGVRLDDTAMAEIDADVRGAAYRIIEGKGATCYGIAAALAMLARCVLFDEKRVLTVSSHWHDIDGVPDVTLSMPVQVGADGGAFHVPPALSETEQLALAASARVIRDALAALGY</sequence>
<feature type="binding site" evidence="8">
    <location>
        <position position="227"/>
    </location>
    <ligand>
        <name>substrate</name>
    </ligand>
</feature>
<dbReference type="Gene3D" id="3.40.50.720">
    <property type="entry name" value="NAD(P)-binding Rossmann-like Domain"/>
    <property type="match status" value="1"/>
</dbReference>
<feature type="binding site" evidence="8">
    <location>
        <begin position="145"/>
        <end position="148"/>
    </location>
    <ligand>
        <name>substrate</name>
    </ligand>
</feature>
<evidence type="ECO:0000256" key="8">
    <source>
        <dbReference type="HAMAP-Rule" id="MF_00488"/>
    </source>
</evidence>
<evidence type="ECO:0000256" key="9">
    <source>
        <dbReference type="PIRSR" id="PIRSR000102-1"/>
    </source>
</evidence>
<feature type="binding site" evidence="8">
    <location>
        <position position="98"/>
    </location>
    <ligand>
        <name>NAD(+)</name>
        <dbReference type="ChEBI" id="CHEBI:57540"/>
    </ligand>
</feature>
<proteinExistence type="inferred from homology"/>
<dbReference type="UniPathway" id="UPA00554">
    <property type="reaction ID" value="UER00611"/>
</dbReference>
<keyword evidence="14" id="KW-1185">Reference proteome</keyword>
<dbReference type="PANTHER" id="PTHR43128:SF16">
    <property type="entry name" value="L-LACTATE DEHYDROGENASE"/>
    <property type="match status" value="1"/>
</dbReference>
<gene>
    <name evidence="8" type="primary">ldh</name>
    <name evidence="13" type="ORF">GM668_17980</name>
</gene>
<reference evidence="13 14" key="1">
    <citation type="submission" date="2019-11" db="EMBL/GenBank/DDBJ databases">
        <title>Type strains purchased from KCTC, JCM and DSMZ.</title>
        <authorList>
            <person name="Lu H."/>
        </authorList>
    </citation>
    <scope>NUCLEOTIDE SEQUENCE [LARGE SCALE GENOMIC DNA]</scope>
    <source>
        <strain evidence="13 14">KCTC 42409</strain>
    </source>
</reference>
<feature type="binding site" evidence="8 10">
    <location>
        <position position="32"/>
    </location>
    <ligand>
        <name>NAD(+)</name>
        <dbReference type="ChEBI" id="CHEBI:57540"/>
    </ligand>
</feature>
<comment type="subunit">
    <text evidence="8">Homotetramer.</text>
</comment>
<dbReference type="Proteomes" id="UP000484015">
    <property type="component" value="Unassembled WGS sequence"/>
</dbReference>
<dbReference type="InterPro" id="IPR001557">
    <property type="entry name" value="L-lactate/malate_DH"/>
</dbReference>
<feature type="active site" description="Proton acceptor" evidence="8 9">
    <location>
        <position position="172"/>
    </location>
</feature>
<name>A0A6L6Q4G1_9BURK</name>
<dbReference type="PRINTS" id="PR00086">
    <property type="entry name" value="LLDHDRGNASE"/>
</dbReference>
<dbReference type="InterPro" id="IPR001236">
    <property type="entry name" value="Lactate/malate_DH_N"/>
</dbReference>